<dbReference type="Pfam" id="PF01119">
    <property type="entry name" value="DNA_mis_repair"/>
    <property type="match status" value="1"/>
</dbReference>
<dbReference type="InterPro" id="IPR014790">
    <property type="entry name" value="MutL_C"/>
</dbReference>
<organism evidence="9 10">
    <name type="scientific">Pseudodesulfovibrio karagichevae</name>
    <dbReference type="NCBI Taxonomy" id="3239305"/>
    <lineage>
        <taxon>Bacteria</taxon>
        <taxon>Pseudomonadati</taxon>
        <taxon>Thermodesulfobacteriota</taxon>
        <taxon>Desulfovibrionia</taxon>
        <taxon>Desulfovibrionales</taxon>
        <taxon>Desulfovibrionaceae</taxon>
    </lineage>
</organism>
<dbReference type="NCBIfam" id="TIGR00585">
    <property type="entry name" value="mutl"/>
    <property type="match status" value="1"/>
</dbReference>
<evidence type="ECO:0000256" key="5">
    <source>
        <dbReference type="HAMAP-Rule" id="MF_00149"/>
    </source>
</evidence>
<feature type="domain" description="MutL C-terminal dimerisation" evidence="7">
    <location>
        <begin position="445"/>
        <end position="577"/>
    </location>
</feature>
<feature type="region of interest" description="Disordered" evidence="6">
    <location>
        <begin position="337"/>
        <end position="380"/>
    </location>
</feature>
<dbReference type="SUPFAM" id="SSF55874">
    <property type="entry name" value="ATPase domain of HSP90 chaperone/DNA topoisomerase II/histidine kinase"/>
    <property type="match status" value="1"/>
</dbReference>
<accession>A0ABV4K8Z6</accession>
<dbReference type="Pfam" id="PF13589">
    <property type="entry name" value="HATPase_c_3"/>
    <property type="match status" value="1"/>
</dbReference>
<gene>
    <name evidence="5 9" type="primary">mutL</name>
    <name evidence="9" type="ORF">AB6M95_17220</name>
</gene>
<keyword evidence="3 5" id="KW-0227">DNA damage</keyword>
<dbReference type="Gene3D" id="3.30.230.10">
    <property type="match status" value="1"/>
</dbReference>
<keyword evidence="10" id="KW-1185">Reference proteome</keyword>
<dbReference type="InterPro" id="IPR020667">
    <property type="entry name" value="DNA_mismatch_repair_MutL"/>
</dbReference>
<protein>
    <recommendedName>
        <fullName evidence="2 5">DNA mismatch repair protein MutL</fullName>
    </recommendedName>
</protein>
<keyword evidence="9" id="KW-0378">Hydrolase</keyword>
<proteinExistence type="inferred from homology"/>
<evidence type="ECO:0000313" key="9">
    <source>
        <dbReference type="EMBL" id="MEZ7198494.1"/>
    </source>
</evidence>
<dbReference type="InterPro" id="IPR042121">
    <property type="entry name" value="MutL_C_regsub"/>
</dbReference>
<dbReference type="Gene3D" id="3.30.565.10">
    <property type="entry name" value="Histidine kinase-like ATPase, C-terminal domain"/>
    <property type="match status" value="1"/>
</dbReference>
<evidence type="ECO:0000256" key="2">
    <source>
        <dbReference type="ARBA" id="ARBA00021975"/>
    </source>
</evidence>
<dbReference type="InterPro" id="IPR042120">
    <property type="entry name" value="MutL_C_dimsub"/>
</dbReference>
<dbReference type="PANTHER" id="PTHR10073">
    <property type="entry name" value="DNA MISMATCH REPAIR PROTEIN MLH, PMS, MUTL"/>
    <property type="match status" value="1"/>
</dbReference>
<dbReference type="PROSITE" id="PS00058">
    <property type="entry name" value="DNA_MISMATCH_REPAIR_1"/>
    <property type="match status" value="1"/>
</dbReference>
<feature type="domain" description="DNA mismatch repair protein S5" evidence="8">
    <location>
        <begin position="212"/>
        <end position="330"/>
    </location>
</feature>
<evidence type="ECO:0000256" key="6">
    <source>
        <dbReference type="SAM" id="MobiDB-lite"/>
    </source>
</evidence>
<name>A0ABV4K8Z6_9BACT</name>
<dbReference type="PANTHER" id="PTHR10073:SF12">
    <property type="entry name" value="DNA MISMATCH REPAIR PROTEIN MLH1"/>
    <property type="match status" value="1"/>
</dbReference>
<dbReference type="InterPro" id="IPR002099">
    <property type="entry name" value="MutL/Mlh/PMS"/>
</dbReference>
<dbReference type="SMART" id="SM01340">
    <property type="entry name" value="DNA_mis_repair"/>
    <property type="match status" value="1"/>
</dbReference>
<comment type="caution">
    <text evidence="9">The sequence shown here is derived from an EMBL/GenBank/DDBJ whole genome shotgun (WGS) entry which is preliminary data.</text>
</comment>
<dbReference type="InterPro" id="IPR020568">
    <property type="entry name" value="Ribosomal_Su5_D2-typ_SF"/>
</dbReference>
<dbReference type="Gene3D" id="3.30.1370.100">
    <property type="entry name" value="MutL, C-terminal domain, regulatory subdomain"/>
    <property type="match status" value="1"/>
</dbReference>
<dbReference type="InterPro" id="IPR037198">
    <property type="entry name" value="MutL_C_sf"/>
</dbReference>
<dbReference type="Proteomes" id="UP001568698">
    <property type="component" value="Unassembled WGS sequence"/>
</dbReference>
<dbReference type="InterPro" id="IPR014762">
    <property type="entry name" value="DNA_mismatch_repair_CS"/>
</dbReference>
<dbReference type="InterPro" id="IPR013507">
    <property type="entry name" value="DNA_mismatch_S5_2-like"/>
</dbReference>
<dbReference type="RefSeq" id="WP_371387982.1">
    <property type="nucleotide sequence ID" value="NZ_JBGLYH010000072.1"/>
</dbReference>
<feature type="region of interest" description="Disordered" evidence="6">
    <location>
        <begin position="398"/>
        <end position="434"/>
    </location>
</feature>
<dbReference type="SMART" id="SM00853">
    <property type="entry name" value="MutL_C"/>
    <property type="match status" value="1"/>
</dbReference>
<dbReference type="Gene3D" id="3.30.1540.20">
    <property type="entry name" value="MutL, C-terminal domain, dimerisation subdomain"/>
    <property type="match status" value="1"/>
</dbReference>
<dbReference type="InterPro" id="IPR036890">
    <property type="entry name" value="HATPase_C_sf"/>
</dbReference>
<dbReference type="InterPro" id="IPR038973">
    <property type="entry name" value="MutL/Mlh/Pms-like"/>
</dbReference>
<keyword evidence="9" id="KW-0255">Endonuclease</keyword>
<dbReference type="SUPFAM" id="SSF118116">
    <property type="entry name" value="DNA mismatch repair protein MutL"/>
    <property type="match status" value="1"/>
</dbReference>
<comment type="similarity">
    <text evidence="1 5">Belongs to the DNA mismatch repair MutL/HexB family.</text>
</comment>
<dbReference type="HAMAP" id="MF_00149">
    <property type="entry name" value="DNA_mis_repair"/>
    <property type="match status" value="1"/>
</dbReference>
<evidence type="ECO:0000313" key="10">
    <source>
        <dbReference type="Proteomes" id="UP001568698"/>
    </source>
</evidence>
<dbReference type="Pfam" id="PF08676">
    <property type="entry name" value="MutL_C"/>
    <property type="match status" value="1"/>
</dbReference>
<sequence length="620" mass="66888">MNALPEIRVLPPGLKNQIAAGEVVERPASVVKELVENGLDAGATRVDVTVEQGGRSLLVVQDNGTGIPADQLELAVTRHATSKIRDFHDLSSIGSFGFRGEALPSIASVSRFTMTSRAQGADEAAFIEVRAGEVASKGPAALASGTRVEVRDLFAATPARLKFLKTESTENRRCQDVLMRVSLAHLSTGFSLTVGGRELFRLPPDQTLADRLAAFWPPSVCQGLAPFDCGRDGYRAHGVAGSPNTAQGRGDRILLYVNGRPVQDKLMLSAVRQAYKGMLLSREYPQMVLFLDLPRDEVDVNVHPAKLEVRFIDERRVFSAIRSGVLQALSDPDGVIQTGCAAPDPDRHPAPSAFAGSPAYRESASAGSSEPSRSAHRPAAFQDAKFSTYRAFTEDRARALDLPVPPPVSRDGGGVPGGPAAPSLAREPGPDALRPASLSGSGYTYLGQIADTYLVLRRGADLELVDQHAAHERVLLAAMREQRKKGDSQPLALALELPLHPSEAEVLADLREDLRAMGFVIELDGPAKALVRGIPPTLETGEAREYLKDALAEKARGLDDLWTMMACKTAIKANQPLAVDEALALLETWLATPEREFCPHGRPVVLRWTPSDLEKLFKRK</sequence>
<evidence type="ECO:0000256" key="4">
    <source>
        <dbReference type="ARBA" id="ARBA00023204"/>
    </source>
</evidence>
<reference evidence="9 10" key="1">
    <citation type="submission" date="2024-08" db="EMBL/GenBank/DDBJ databases">
        <title>Sulfate-reducing bacteria isolated from formation water of the oil field in Kazakhstan and description of Pseudodesulfovibrio sp.</title>
        <authorList>
            <person name="Bidzhieva S.K."/>
            <person name="Tourova T.P."/>
            <person name="Grouzdev D.S."/>
            <person name="Beletsky A.V."/>
            <person name="Sokolova D.S."/>
            <person name="Samigullina S.R."/>
            <person name="Poltaraus A.B."/>
            <person name="Avtukh A.N."/>
            <person name="Tereshina V.M."/>
            <person name="Zhaparov N.S."/>
            <person name="Mardanov A.V."/>
            <person name="Nazina T.N."/>
        </authorList>
    </citation>
    <scope>NUCLEOTIDE SEQUENCE [LARGE SCALE GENOMIC DNA]</scope>
    <source>
        <strain evidence="9 10">9FUS</strain>
    </source>
</reference>
<keyword evidence="4 5" id="KW-0234">DNA repair</keyword>
<feature type="compositionally biased region" description="Low complexity" evidence="6">
    <location>
        <begin position="361"/>
        <end position="372"/>
    </location>
</feature>
<evidence type="ECO:0000256" key="1">
    <source>
        <dbReference type="ARBA" id="ARBA00006082"/>
    </source>
</evidence>
<dbReference type="CDD" id="cd00782">
    <property type="entry name" value="MutL_Trans"/>
    <property type="match status" value="1"/>
</dbReference>
<evidence type="ECO:0000256" key="3">
    <source>
        <dbReference type="ARBA" id="ARBA00022763"/>
    </source>
</evidence>
<keyword evidence="9" id="KW-0540">Nuclease</keyword>
<evidence type="ECO:0000259" key="7">
    <source>
        <dbReference type="SMART" id="SM00853"/>
    </source>
</evidence>
<dbReference type="GO" id="GO:0004519">
    <property type="term" value="F:endonuclease activity"/>
    <property type="evidence" value="ECO:0007669"/>
    <property type="project" value="UniProtKB-KW"/>
</dbReference>
<dbReference type="EMBL" id="JBGLYH010000072">
    <property type="protein sequence ID" value="MEZ7198494.1"/>
    <property type="molecule type" value="Genomic_DNA"/>
</dbReference>
<dbReference type="SUPFAM" id="SSF54211">
    <property type="entry name" value="Ribosomal protein S5 domain 2-like"/>
    <property type="match status" value="1"/>
</dbReference>
<dbReference type="CDD" id="cd16926">
    <property type="entry name" value="HATPase_MutL-MLH-PMS-like"/>
    <property type="match status" value="1"/>
</dbReference>
<dbReference type="InterPro" id="IPR014721">
    <property type="entry name" value="Ribsml_uS5_D2-typ_fold_subgr"/>
</dbReference>
<evidence type="ECO:0000259" key="8">
    <source>
        <dbReference type="SMART" id="SM01340"/>
    </source>
</evidence>
<comment type="function">
    <text evidence="5">This protein is involved in the repair of mismatches in DNA. It is required for dam-dependent methyl-directed DNA mismatch repair. May act as a 'molecular matchmaker', a protein that promotes the formation of a stable complex between two or more DNA-binding proteins in an ATP-dependent manner without itself being part of a final effector complex.</text>
</comment>